<accession>Q2SF28</accession>
<keyword evidence="2" id="KW-1185">Reference proteome</keyword>
<name>Q2SF28_HAHCH</name>
<dbReference type="RefSeq" id="WP_011397813.1">
    <property type="nucleotide sequence ID" value="NC_007645.1"/>
</dbReference>
<dbReference type="OrthoDB" id="5405941at2"/>
<dbReference type="HOGENOM" id="CLU_1903709_0_0_6"/>
<organism evidence="1 2">
    <name type="scientific">Hahella chejuensis (strain KCTC 2396)</name>
    <dbReference type="NCBI Taxonomy" id="349521"/>
    <lineage>
        <taxon>Bacteria</taxon>
        <taxon>Pseudomonadati</taxon>
        <taxon>Pseudomonadota</taxon>
        <taxon>Gammaproteobacteria</taxon>
        <taxon>Oceanospirillales</taxon>
        <taxon>Hahellaceae</taxon>
        <taxon>Hahella</taxon>
    </lineage>
</organism>
<dbReference type="STRING" id="349521.HCH_04031"/>
<dbReference type="eggNOG" id="ENOG5032U54">
    <property type="taxonomic scope" value="Bacteria"/>
</dbReference>
<protein>
    <submittedName>
        <fullName evidence="1">Uncharacterized protein</fullName>
    </submittedName>
</protein>
<proteinExistence type="predicted"/>
<evidence type="ECO:0000313" key="2">
    <source>
        <dbReference type="Proteomes" id="UP000000238"/>
    </source>
</evidence>
<dbReference type="AlphaFoldDB" id="Q2SF28"/>
<dbReference type="KEGG" id="hch:HCH_04031"/>
<evidence type="ECO:0000313" key="1">
    <source>
        <dbReference type="EMBL" id="ABC30746.1"/>
    </source>
</evidence>
<sequence>MEEKEFYRELFKGLRAVAESAFPKRCNTCGRVYETAEQFLSETENIRHTRSGLKESEDDDGSMIVEVFRNCACGSTLMDVFNNRRDLSEAGLRRRKRFGDFLEFLVEQGVDRELARGELLKVARGMRSHVLEKIRPPKI</sequence>
<reference evidence="1 2" key="1">
    <citation type="journal article" date="2005" name="Nucleic Acids Res.">
        <title>Genomic blueprint of Hahella chejuensis, a marine microbe producing an algicidal agent.</title>
        <authorList>
            <person name="Jeong H."/>
            <person name="Yim J.H."/>
            <person name="Lee C."/>
            <person name="Choi S.-H."/>
            <person name="Park Y.K."/>
            <person name="Yoon S.H."/>
            <person name="Hur C.-G."/>
            <person name="Kang H.-Y."/>
            <person name="Kim D."/>
            <person name="Lee H.H."/>
            <person name="Park K.H."/>
            <person name="Park S.-H."/>
            <person name="Park H.-S."/>
            <person name="Lee H.K."/>
            <person name="Oh T.K."/>
            <person name="Kim J.F."/>
        </authorList>
    </citation>
    <scope>NUCLEOTIDE SEQUENCE [LARGE SCALE GENOMIC DNA]</scope>
    <source>
        <strain evidence="1 2">KCTC 2396</strain>
    </source>
</reference>
<dbReference type="Proteomes" id="UP000000238">
    <property type="component" value="Chromosome"/>
</dbReference>
<gene>
    <name evidence="1" type="ordered locus">HCH_04031</name>
</gene>
<dbReference type="EMBL" id="CP000155">
    <property type="protein sequence ID" value="ABC30746.1"/>
    <property type="molecule type" value="Genomic_DNA"/>
</dbReference>